<dbReference type="Proteomes" id="UP000299102">
    <property type="component" value="Unassembled WGS sequence"/>
</dbReference>
<comment type="caution">
    <text evidence="1">The sequence shown here is derived from an EMBL/GenBank/DDBJ whole genome shotgun (WGS) entry which is preliminary data.</text>
</comment>
<protein>
    <submittedName>
        <fullName evidence="1">Uncharacterized protein</fullName>
    </submittedName>
</protein>
<reference evidence="1 2" key="1">
    <citation type="journal article" date="2019" name="Commun. Biol.">
        <title>The bagworm genome reveals a unique fibroin gene that provides high tensile strength.</title>
        <authorList>
            <person name="Kono N."/>
            <person name="Nakamura H."/>
            <person name="Ohtoshi R."/>
            <person name="Tomita M."/>
            <person name="Numata K."/>
            <person name="Arakawa K."/>
        </authorList>
    </citation>
    <scope>NUCLEOTIDE SEQUENCE [LARGE SCALE GENOMIC DNA]</scope>
</reference>
<dbReference type="AlphaFoldDB" id="A0A4C1VCA9"/>
<name>A0A4C1VCA9_EUMVA</name>
<dbReference type="EMBL" id="BGZK01000318">
    <property type="protein sequence ID" value="GBP36416.1"/>
    <property type="molecule type" value="Genomic_DNA"/>
</dbReference>
<evidence type="ECO:0000313" key="1">
    <source>
        <dbReference type="EMBL" id="GBP36416.1"/>
    </source>
</evidence>
<sequence>MRTGIIVVQDDKTFMVIFTELCNNFRKINGRVPVTIYGIEYLTAGRTGRGGSVWFNLFLTSSIDTYAAGIQPGTLRSGGDPLDRRRASRRAAAEAGAPFVGTSCRRRPQTGRRSPTRLLLVARGYLLFGLALVNRVEGWTGRRTNRDCGSDATRPYKVVGEQLRRWGELSQHLAYLAGEFPLEGSYFIILVRGALGRKHATCTNFALEYATDVAHPGSYAGVLVYYCSVRVHYRSCRLCRLRKASATGSRDADRSPHSALYRCCRHRPAELLVRTQQMLHSFERRRAHFVNHRFSTPFGGSFSRTLARERPRPIRGHRGGGVDGLNYSHVQAVHVMADLKNRPAFAPAL</sequence>
<gene>
    <name evidence="1" type="ORF">EVAR_87995_1</name>
</gene>
<proteinExistence type="predicted"/>
<keyword evidence="2" id="KW-1185">Reference proteome</keyword>
<accession>A0A4C1VCA9</accession>
<organism evidence="1 2">
    <name type="scientific">Eumeta variegata</name>
    <name type="common">Bagworm moth</name>
    <name type="synonym">Eumeta japonica</name>
    <dbReference type="NCBI Taxonomy" id="151549"/>
    <lineage>
        <taxon>Eukaryota</taxon>
        <taxon>Metazoa</taxon>
        <taxon>Ecdysozoa</taxon>
        <taxon>Arthropoda</taxon>
        <taxon>Hexapoda</taxon>
        <taxon>Insecta</taxon>
        <taxon>Pterygota</taxon>
        <taxon>Neoptera</taxon>
        <taxon>Endopterygota</taxon>
        <taxon>Lepidoptera</taxon>
        <taxon>Glossata</taxon>
        <taxon>Ditrysia</taxon>
        <taxon>Tineoidea</taxon>
        <taxon>Psychidae</taxon>
        <taxon>Oiketicinae</taxon>
        <taxon>Eumeta</taxon>
    </lineage>
</organism>
<evidence type="ECO:0000313" key="2">
    <source>
        <dbReference type="Proteomes" id="UP000299102"/>
    </source>
</evidence>